<name>A0ABD2W8I1_9HYME</name>
<proteinExistence type="predicted"/>
<dbReference type="AlphaFoldDB" id="A0ABD2W8I1"/>
<organism evidence="2 3">
    <name type="scientific">Trichogramma kaykai</name>
    <dbReference type="NCBI Taxonomy" id="54128"/>
    <lineage>
        <taxon>Eukaryota</taxon>
        <taxon>Metazoa</taxon>
        <taxon>Ecdysozoa</taxon>
        <taxon>Arthropoda</taxon>
        <taxon>Hexapoda</taxon>
        <taxon>Insecta</taxon>
        <taxon>Pterygota</taxon>
        <taxon>Neoptera</taxon>
        <taxon>Endopterygota</taxon>
        <taxon>Hymenoptera</taxon>
        <taxon>Apocrita</taxon>
        <taxon>Proctotrupomorpha</taxon>
        <taxon>Chalcidoidea</taxon>
        <taxon>Trichogrammatidae</taxon>
        <taxon>Trichogramma</taxon>
    </lineage>
</organism>
<evidence type="ECO:0000313" key="2">
    <source>
        <dbReference type="EMBL" id="KAL3389407.1"/>
    </source>
</evidence>
<protein>
    <recommendedName>
        <fullName evidence="1">DUF7041 domain-containing protein</fullName>
    </recommendedName>
</protein>
<comment type="caution">
    <text evidence="2">The sequence shown here is derived from an EMBL/GenBank/DDBJ whole genome shotgun (WGS) entry which is preliminary data.</text>
</comment>
<sequence length="201" mass="23771">MENLRQTFDREGRPFMTSEFPRFWRIDPKIWLEQVEAFFICAGIRSDSAKYLTFVANAHHTILLHVADLIENPPQSHKYMAIKKRICDVFCKDILEKLSEIFEDNIYECKRPSELLTTLKNYASSKCTENDIKGLVLRKMHRIFQYEFEKVEDLKTLGEKLDDAVRRETVERVFPDTPEQFARTSKDFHLMQIKNAITAMQ</sequence>
<dbReference type="InterPro" id="IPR055469">
    <property type="entry name" value="DUF7041"/>
</dbReference>
<reference evidence="2 3" key="1">
    <citation type="journal article" date="2024" name="bioRxiv">
        <title>A reference genome for Trichogramma kaykai: A tiny desert-dwelling parasitoid wasp with competing sex-ratio distorters.</title>
        <authorList>
            <person name="Culotta J."/>
            <person name="Lindsey A.R."/>
        </authorList>
    </citation>
    <scope>NUCLEOTIDE SEQUENCE [LARGE SCALE GENOMIC DNA]</scope>
    <source>
        <strain evidence="2 3">KSX58</strain>
    </source>
</reference>
<dbReference type="Pfam" id="PF23055">
    <property type="entry name" value="DUF7041"/>
    <property type="match status" value="1"/>
</dbReference>
<dbReference type="PANTHER" id="PTHR33327:SF3">
    <property type="entry name" value="RNA-DIRECTED DNA POLYMERASE"/>
    <property type="match status" value="1"/>
</dbReference>
<dbReference type="Proteomes" id="UP001627154">
    <property type="component" value="Unassembled WGS sequence"/>
</dbReference>
<dbReference type="EMBL" id="JBJJXI010000123">
    <property type="protein sequence ID" value="KAL3389407.1"/>
    <property type="molecule type" value="Genomic_DNA"/>
</dbReference>
<keyword evidence="3" id="KW-1185">Reference proteome</keyword>
<dbReference type="PANTHER" id="PTHR33327">
    <property type="entry name" value="ENDONUCLEASE"/>
    <property type="match status" value="1"/>
</dbReference>
<evidence type="ECO:0000259" key="1">
    <source>
        <dbReference type="Pfam" id="PF23055"/>
    </source>
</evidence>
<feature type="domain" description="DUF7041" evidence="1">
    <location>
        <begin position="21"/>
        <end position="92"/>
    </location>
</feature>
<accession>A0ABD2W8I1</accession>
<evidence type="ECO:0000313" key="3">
    <source>
        <dbReference type="Proteomes" id="UP001627154"/>
    </source>
</evidence>
<gene>
    <name evidence="2" type="ORF">TKK_015632</name>
</gene>